<evidence type="ECO:0000313" key="3">
    <source>
        <dbReference type="Proteomes" id="UP000202419"/>
    </source>
</evidence>
<keyword evidence="1" id="KW-0812">Transmembrane</keyword>
<organismHost>
    <name type="scientific">Chlorella</name>
    <dbReference type="NCBI Taxonomy" id="3071"/>
</organismHost>
<keyword evidence="1" id="KW-1133">Transmembrane helix</keyword>
<organism evidence="2 3">
    <name type="scientific">Paramecium bursaria Chlorella virus NY2A</name>
    <name type="common">PBCV-NY2A</name>
    <dbReference type="NCBI Taxonomy" id="46021"/>
    <lineage>
        <taxon>Viruses</taxon>
        <taxon>Varidnaviria</taxon>
        <taxon>Bamfordvirae</taxon>
        <taxon>Nucleocytoviricota</taxon>
        <taxon>Megaviricetes</taxon>
        <taxon>Algavirales</taxon>
        <taxon>Phycodnaviridae</taxon>
        <taxon>Chlorovirus</taxon>
        <taxon>Chlorovirus americanus</taxon>
    </lineage>
</organism>
<accession>A7IWZ5</accession>
<protein>
    <submittedName>
        <fullName evidence="2">Uncharacterized protein b470R</fullName>
    </submittedName>
</protein>
<keyword evidence="3" id="KW-1185">Reference proteome</keyword>
<gene>
    <name evidence="2" type="primary">b470R</name>
    <name evidence="2" type="ORF">NY2A_b470R</name>
</gene>
<dbReference type="KEGG" id="vg:5659483"/>
<dbReference type="Proteomes" id="UP000202419">
    <property type="component" value="Segment"/>
</dbReference>
<name>A7IWZ5_PBCVN</name>
<evidence type="ECO:0000313" key="2">
    <source>
        <dbReference type="EMBL" id="ABT14869.1"/>
    </source>
</evidence>
<keyword evidence="1" id="KW-0472">Membrane</keyword>
<dbReference type="RefSeq" id="YP_001497666.1">
    <property type="nucleotide sequence ID" value="NC_009898.1"/>
</dbReference>
<reference evidence="2 3" key="1">
    <citation type="journal article" date="2007" name="Virology">
        <title>Sequence and annotation of the 369-kb NY-2A and the 345-kb AR158 viruses that infect Chlorella NC64A.</title>
        <authorList>
            <person name="Fitzgerald L.A."/>
            <person name="Graves M.V."/>
            <person name="Li X."/>
            <person name="Feldblyum T."/>
            <person name="Nierman W.C."/>
            <person name="Van Etten J.L."/>
        </authorList>
    </citation>
    <scope>NUCLEOTIDE SEQUENCE [LARGE SCALE GENOMIC DNA]</scope>
    <source>
        <strain evidence="2 3">NY-2A</strain>
    </source>
</reference>
<evidence type="ECO:0000256" key="1">
    <source>
        <dbReference type="SAM" id="Phobius"/>
    </source>
</evidence>
<proteinExistence type="predicted"/>
<sequence length="70" mass="7690">MHIEIVITGPIEIAVTIMGMLYFSQKLFGGMISGTHSRFLGGIFSRGTGFFIHSISSENVTKYTSSKLFV</sequence>
<dbReference type="EMBL" id="DQ491002">
    <property type="protein sequence ID" value="ABT14869.1"/>
    <property type="molecule type" value="Genomic_DNA"/>
</dbReference>
<dbReference type="GeneID" id="5659483"/>
<feature type="transmembrane region" description="Helical" evidence="1">
    <location>
        <begin position="6"/>
        <end position="23"/>
    </location>
</feature>